<name>A0ABU2G9U8_9EURY</name>
<dbReference type="Pfam" id="PF19792">
    <property type="entry name" value="DUF6276"/>
    <property type="match status" value="1"/>
</dbReference>
<comment type="caution">
    <text evidence="1">The sequence shown here is derived from an EMBL/GenBank/DDBJ whole genome shotgun (WGS) entry which is preliminary data.</text>
</comment>
<protein>
    <submittedName>
        <fullName evidence="1">DUF6276 family protein</fullName>
    </submittedName>
</protein>
<dbReference type="Proteomes" id="UP001257060">
    <property type="component" value="Unassembled WGS sequence"/>
</dbReference>
<reference evidence="1 2" key="1">
    <citation type="submission" date="2022-06" db="EMBL/GenBank/DDBJ databases">
        <title>Halogeometricum sp. a new haloarchaeum isolate from saline soil.</title>
        <authorList>
            <person name="Strakova D."/>
            <person name="Galisteo C."/>
            <person name="Sanchez-Porro C."/>
            <person name="Ventosa A."/>
        </authorList>
    </citation>
    <scope>NUCLEOTIDE SEQUENCE [LARGE SCALE GENOMIC DNA]</scope>
    <source>
        <strain evidence="1 2">S1BR25-6</strain>
    </source>
</reference>
<dbReference type="EMBL" id="JAMQOP010000001">
    <property type="protein sequence ID" value="MDS0297588.1"/>
    <property type="molecule type" value="Genomic_DNA"/>
</dbReference>
<proteinExistence type="predicted"/>
<evidence type="ECO:0000313" key="1">
    <source>
        <dbReference type="EMBL" id="MDS0297588.1"/>
    </source>
</evidence>
<evidence type="ECO:0000313" key="2">
    <source>
        <dbReference type="Proteomes" id="UP001257060"/>
    </source>
</evidence>
<accession>A0ABU2G9U8</accession>
<organism evidence="1 2">
    <name type="scientific">Halogeometricum salsisoli</name>
    <dbReference type="NCBI Taxonomy" id="2950536"/>
    <lineage>
        <taxon>Archaea</taxon>
        <taxon>Methanobacteriati</taxon>
        <taxon>Methanobacteriota</taxon>
        <taxon>Stenosarchaea group</taxon>
        <taxon>Halobacteria</taxon>
        <taxon>Halobacteriales</taxon>
        <taxon>Haloferacaceae</taxon>
        <taxon>Halogeometricum</taxon>
    </lineage>
</organism>
<keyword evidence="2" id="KW-1185">Reference proteome</keyword>
<gene>
    <name evidence="1" type="ORF">NDI76_02380</name>
</gene>
<dbReference type="InterPro" id="IPR046243">
    <property type="entry name" value="DUF6276"/>
</dbReference>
<dbReference type="RefSeq" id="WP_310922407.1">
    <property type="nucleotide sequence ID" value="NZ_JAMQOP010000001.1"/>
</dbReference>
<sequence>MESCSVCDEPLARARVPTDLREYVDGAPGVGLCPVCLRTEPVADPPDADEFDAAGEYFPRGDGGVALALALGLLDSLALNRPAVQSLVERAEREGADVLLTLDRLAEDGSLDPHFDVERRRSQVEGFL</sequence>